<gene>
    <name evidence="1" type="ORF">GMARGA_LOCUS39887</name>
</gene>
<keyword evidence="2" id="KW-1185">Reference proteome</keyword>
<accession>A0ABN7X9A9</accession>
<sequence>QQTTPILHQMPMLQLTSLLQYFNITQHTWARQDQSSQLDDIWVTPNILTNVSGLNIVPSTGTTDSDHAILHTKWMLPQAFTMWNKKKLPRKRYLYHKMIEEGWKDFSFYIID</sequence>
<proteinExistence type="predicted"/>
<feature type="non-terminal residue" evidence="1">
    <location>
        <position position="1"/>
    </location>
</feature>
<comment type="caution">
    <text evidence="1">The sequence shown here is derived from an EMBL/GenBank/DDBJ whole genome shotgun (WGS) entry which is preliminary data.</text>
</comment>
<feature type="non-terminal residue" evidence="1">
    <location>
        <position position="112"/>
    </location>
</feature>
<name>A0ABN7X9A9_GIGMA</name>
<organism evidence="1 2">
    <name type="scientific">Gigaspora margarita</name>
    <dbReference type="NCBI Taxonomy" id="4874"/>
    <lineage>
        <taxon>Eukaryota</taxon>
        <taxon>Fungi</taxon>
        <taxon>Fungi incertae sedis</taxon>
        <taxon>Mucoromycota</taxon>
        <taxon>Glomeromycotina</taxon>
        <taxon>Glomeromycetes</taxon>
        <taxon>Diversisporales</taxon>
        <taxon>Gigasporaceae</taxon>
        <taxon>Gigaspora</taxon>
    </lineage>
</organism>
<dbReference type="EMBL" id="CAJVQB010097950">
    <property type="protein sequence ID" value="CAG8849794.1"/>
    <property type="molecule type" value="Genomic_DNA"/>
</dbReference>
<evidence type="ECO:0000313" key="2">
    <source>
        <dbReference type="Proteomes" id="UP000789901"/>
    </source>
</evidence>
<reference evidence="1 2" key="1">
    <citation type="submission" date="2021-06" db="EMBL/GenBank/DDBJ databases">
        <authorList>
            <person name="Kallberg Y."/>
            <person name="Tangrot J."/>
            <person name="Rosling A."/>
        </authorList>
    </citation>
    <scope>NUCLEOTIDE SEQUENCE [LARGE SCALE GENOMIC DNA]</scope>
    <source>
        <strain evidence="1 2">120-4 pot B 10/14</strain>
    </source>
</reference>
<evidence type="ECO:0000313" key="1">
    <source>
        <dbReference type="EMBL" id="CAG8849794.1"/>
    </source>
</evidence>
<dbReference type="Proteomes" id="UP000789901">
    <property type="component" value="Unassembled WGS sequence"/>
</dbReference>
<protein>
    <submittedName>
        <fullName evidence="1">2218_t:CDS:1</fullName>
    </submittedName>
</protein>